<dbReference type="Proteomes" id="UP000386847">
    <property type="component" value="Chromosome"/>
</dbReference>
<organism evidence="2 3">
    <name type="scientific">Raineyella fluvialis</name>
    <dbReference type="NCBI Taxonomy" id="2662261"/>
    <lineage>
        <taxon>Bacteria</taxon>
        <taxon>Bacillati</taxon>
        <taxon>Actinomycetota</taxon>
        <taxon>Actinomycetes</taxon>
        <taxon>Propionibacteriales</taxon>
        <taxon>Propionibacteriaceae</taxon>
        <taxon>Raineyella</taxon>
    </lineage>
</organism>
<reference evidence="2 3" key="1">
    <citation type="submission" date="2019-10" db="EMBL/GenBank/DDBJ databases">
        <title>Genomic analysis of Raineyella sp. CBA3103.</title>
        <authorList>
            <person name="Roh S.W."/>
        </authorList>
    </citation>
    <scope>NUCLEOTIDE SEQUENCE [LARGE SCALE GENOMIC DNA]</scope>
    <source>
        <strain evidence="2 3">CBA3103</strain>
    </source>
</reference>
<proteinExistence type="predicted"/>
<name>A0A5Q2FJ95_9ACTN</name>
<dbReference type="RefSeq" id="WP_153572905.1">
    <property type="nucleotide sequence ID" value="NZ_CP045725.1"/>
</dbReference>
<dbReference type="EMBL" id="CP045725">
    <property type="protein sequence ID" value="QGF24376.1"/>
    <property type="molecule type" value="Genomic_DNA"/>
</dbReference>
<evidence type="ECO:0000256" key="1">
    <source>
        <dbReference type="SAM" id="MobiDB-lite"/>
    </source>
</evidence>
<feature type="compositionally biased region" description="Basic and acidic residues" evidence="1">
    <location>
        <begin position="1"/>
        <end position="23"/>
    </location>
</feature>
<evidence type="ECO:0000313" key="2">
    <source>
        <dbReference type="EMBL" id="QGF24376.1"/>
    </source>
</evidence>
<dbReference type="KEGG" id="rain:Rai3103_12695"/>
<sequence>MVDHAGDPHGGVREQRPQARDGDGAFAFEAGDAVGAEAVGVDVDVETDGGFESVGGGGVAGEEGGGAFGGGEDAQGAGAALVQALPVPLVGGGDGGGEAGEGRVELGRVGGRDPGEDGADAGGAGFVAVDVGVAAGAGAFLGLGGTGGVGGDDLALDELLQAGPGQGAQGGGDGFVDAEGLGPVEAGPADGLGDLAGLPYG</sequence>
<evidence type="ECO:0000313" key="3">
    <source>
        <dbReference type="Proteomes" id="UP000386847"/>
    </source>
</evidence>
<dbReference type="AlphaFoldDB" id="A0A5Q2FJ95"/>
<accession>A0A5Q2FJ95</accession>
<feature type="region of interest" description="Disordered" evidence="1">
    <location>
        <begin position="1"/>
        <end position="25"/>
    </location>
</feature>
<gene>
    <name evidence="2" type="ORF">Rai3103_12695</name>
</gene>
<protein>
    <submittedName>
        <fullName evidence="2">Uncharacterized protein</fullName>
    </submittedName>
</protein>
<keyword evidence="3" id="KW-1185">Reference proteome</keyword>